<sequence>MIQFGTVKYGIVKQLKDRARSERDNRNPNITPRDPVLETSSILFLIRVLKVTVQKEIEFLKITYNLVKPPLTSYLMWLRIYFQSVLKY</sequence>
<gene>
    <name evidence="1" type="ORF">HERILL_LOCUS2374</name>
</gene>
<organism evidence="1 2">
    <name type="scientific">Hermetia illucens</name>
    <name type="common">Black soldier fly</name>
    <dbReference type="NCBI Taxonomy" id="343691"/>
    <lineage>
        <taxon>Eukaryota</taxon>
        <taxon>Metazoa</taxon>
        <taxon>Ecdysozoa</taxon>
        <taxon>Arthropoda</taxon>
        <taxon>Hexapoda</taxon>
        <taxon>Insecta</taxon>
        <taxon>Pterygota</taxon>
        <taxon>Neoptera</taxon>
        <taxon>Endopterygota</taxon>
        <taxon>Diptera</taxon>
        <taxon>Brachycera</taxon>
        <taxon>Stratiomyomorpha</taxon>
        <taxon>Stratiomyidae</taxon>
        <taxon>Hermetiinae</taxon>
        <taxon>Hermetia</taxon>
    </lineage>
</organism>
<name>A0A7R8UE54_HERIL</name>
<proteinExistence type="predicted"/>
<evidence type="ECO:0000313" key="1">
    <source>
        <dbReference type="EMBL" id="CAD7079142.1"/>
    </source>
</evidence>
<accession>A0A7R8UE54</accession>
<evidence type="ECO:0000313" key="2">
    <source>
        <dbReference type="Proteomes" id="UP000594454"/>
    </source>
</evidence>
<dbReference type="EMBL" id="LR899009">
    <property type="protein sequence ID" value="CAD7079142.1"/>
    <property type="molecule type" value="Genomic_DNA"/>
</dbReference>
<dbReference type="Proteomes" id="UP000594454">
    <property type="component" value="Chromosome 1"/>
</dbReference>
<keyword evidence="2" id="KW-1185">Reference proteome</keyword>
<dbReference type="AlphaFoldDB" id="A0A7R8UE54"/>
<protein>
    <submittedName>
        <fullName evidence="1">Uncharacterized protein</fullName>
    </submittedName>
</protein>
<reference evidence="1 2" key="1">
    <citation type="submission" date="2020-11" db="EMBL/GenBank/DDBJ databases">
        <authorList>
            <person name="Wallbank WR R."/>
            <person name="Pardo Diaz C."/>
            <person name="Kozak K."/>
            <person name="Martin S."/>
            <person name="Jiggins C."/>
            <person name="Moest M."/>
            <person name="Warren A I."/>
            <person name="Generalovic N T."/>
            <person name="Byers J.R.P. K."/>
            <person name="Montejo-Kovacevich G."/>
            <person name="Yen C E."/>
        </authorList>
    </citation>
    <scope>NUCLEOTIDE SEQUENCE [LARGE SCALE GENOMIC DNA]</scope>
</reference>